<feature type="compositionally biased region" description="Polar residues" evidence="1">
    <location>
        <begin position="174"/>
        <end position="188"/>
    </location>
</feature>
<protein>
    <submittedName>
        <fullName evidence="2">Uncharacterized protein</fullName>
    </submittedName>
</protein>
<evidence type="ECO:0000313" key="3">
    <source>
        <dbReference type="Proteomes" id="UP000218811"/>
    </source>
</evidence>
<reference evidence="2 3" key="1">
    <citation type="journal article" date="2012" name="Science">
        <title>The Paleozoic origin of enzymatic lignin decomposition reconstructed from 31 fungal genomes.</title>
        <authorList>
            <person name="Floudas D."/>
            <person name="Binder M."/>
            <person name="Riley R."/>
            <person name="Barry K."/>
            <person name="Blanchette R.A."/>
            <person name="Henrissat B."/>
            <person name="Martinez A.T."/>
            <person name="Otillar R."/>
            <person name="Spatafora J.W."/>
            <person name="Yadav J.S."/>
            <person name="Aerts A."/>
            <person name="Benoit I."/>
            <person name="Boyd A."/>
            <person name="Carlson A."/>
            <person name="Copeland A."/>
            <person name="Coutinho P.M."/>
            <person name="de Vries R.P."/>
            <person name="Ferreira P."/>
            <person name="Findley K."/>
            <person name="Foster B."/>
            <person name="Gaskell J."/>
            <person name="Glotzer D."/>
            <person name="Gorecki P."/>
            <person name="Heitman J."/>
            <person name="Hesse C."/>
            <person name="Hori C."/>
            <person name="Igarashi K."/>
            <person name="Jurgens J.A."/>
            <person name="Kallen N."/>
            <person name="Kersten P."/>
            <person name="Kohler A."/>
            <person name="Kuees U."/>
            <person name="Kumar T.K.A."/>
            <person name="Kuo A."/>
            <person name="LaButti K."/>
            <person name="Larrondo L.F."/>
            <person name="Lindquist E."/>
            <person name="Ling A."/>
            <person name="Lombard V."/>
            <person name="Lucas S."/>
            <person name="Lundell T."/>
            <person name="Martin R."/>
            <person name="McLaughlin D.J."/>
            <person name="Morgenstern I."/>
            <person name="Morin E."/>
            <person name="Murat C."/>
            <person name="Nagy L.G."/>
            <person name="Nolan M."/>
            <person name="Ohm R.A."/>
            <person name="Patyshakuliyeva A."/>
            <person name="Rokas A."/>
            <person name="Ruiz-Duenas F.J."/>
            <person name="Sabat G."/>
            <person name="Salamov A."/>
            <person name="Samejima M."/>
            <person name="Schmutz J."/>
            <person name="Slot J.C."/>
            <person name="St John F."/>
            <person name="Stenlid J."/>
            <person name="Sun H."/>
            <person name="Sun S."/>
            <person name="Syed K."/>
            <person name="Tsang A."/>
            <person name="Wiebenga A."/>
            <person name="Young D."/>
            <person name="Pisabarro A."/>
            <person name="Eastwood D.C."/>
            <person name="Martin F."/>
            <person name="Cullen D."/>
            <person name="Grigoriev I.V."/>
            <person name="Hibbett D.S."/>
        </authorList>
    </citation>
    <scope>NUCLEOTIDE SEQUENCE [LARGE SCALE GENOMIC DNA]</scope>
    <source>
        <strain evidence="2 3">MD-104</strain>
    </source>
</reference>
<dbReference type="PROSITE" id="PS51257">
    <property type="entry name" value="PROKAR_LIPOPROTEIN"/>
    <property type="match status" value="1"/>
</dbReference>
<organism evidence="2 3">
    <name type="scientific">Wolfiporia cocos (strain MD-104)</name>
    <name type="common">Brown rot fungus</name>
    <dbReference type="NCBI Taxonomy" id="742152"/>
    <lineage>
        <taxon>Eukaryota</taxon>
        <taxon>Fungi</taxon>
        <taxon>Dikarya</taxon>
        <taxon>Basidiomycota</taxon>
        <taxon>Agaricomycotina</taxon>
        <taxon>Agaricomycetes</taxon>
        <taxon>Polyporales</taxon>
        <taxon>Phaeolaceae</taxon>
        <taxon>Wolfiporia</taxon>
    </lineage>
</organism>
<proteinExistence type="predicted"/>
<keyword evidence="3" id="KW-1185">Reference proteome</keyword>
<feature type="region of interest" description="Disordered" evidence="1">
    <location>
        <begin position="90"/>
        <end position="109"/>
    </location>
</feature>
<feature type="compositionally biased region" description="Polar residues" evidence="1">
    <location>
        <begin position="239"/>
        <end position="248"/>
    </location>
</feature>
<dbReference type="Proteomes" id="UP000218811">
    <property type="component" value="Unassembled WGS sequence"/>
</dbReference>
<evidence type="ECO:0000256" key="1">
    <source>
        <dbReference type="SAM" id="MobiDB-lite"/>
    </source>
</evidence>
<feature type="compositionally biased region" description="Low complexity" evidence="1">
    <location>
        <begin position="162"/>
        <end position="172"/>
    </location>
</feature>
<feature type="compositionally biased region" description="Polar residues" evidence="1">
    <location>
        <begin position="281"/>
        <end position="302"/>
    </location>
</feature>
<accession>A0A2H3J5T8</accession>
<gene>
    <name evidence="2" type="ORF">WOLCODRAFT_158333</name>
</gene>
<sequence length="379" mass="40557">MRPDRPCQGAPPLQTTAHGSAACLTNRALGLDDPQLHPAPHAYPQGRTNPAKRGPPSALEKTRQLTSKGIPPSAHGGTIRLNNWDLRRCSGLTTKHPRPPVDPRGNPARANIERGAASATVKTRKALQGPLDIRVRTRIPPDTSGSDETTVNGRAPAEGHTARATARVWRATAHSRQGNPPRTKSNSGAAALPNAPPLPLTAPNPGRAASTPQGSKNERQRPSTLNRATAALKAYPGTVRTTNGTGTQARRYRAPAHAYQRHGYATAPPVHSDTAHDRLHQTQQGPASFRSAGNQRRSTTPNPEYPAKRRRHRLSSKGGGQGNKSSEGQKEKTSETHLWEQNAHVGLGQPRTRHHTQSGRSGHPSVTVPLAISNRPAQA</sequence>
<name>A0A2H3J5T8_WOLCO</name>
<feature type="region of interest" description="Disordered" evidence="1">
    <location>
        <begin position="136"/>
        <end position="250"/>
    </location>
</feature>
<feature type="compositionally biased region" description="Basic and acidic residues" evidence="1">
    <location>
        <begin position="327"/>
        <end position="338"/>
    </location>
</feature>
<dbReference type="EMBL" id="KB467931">
    <property type="protein sequence ID" value="PCH37612.1"/>
    <property type="molecule type" value="Genomic_DNA"/>
</dbReference>
<dbReference type="AlphaFoldDB" id="A0A2H3J5T8"/>
<evidence type="ECO:0000313" key="2">
    <source>
        <dbReference type="EMBL" id="PCH37612.1"/>
    </source>
</evidence>
<feature type="compositionally biased region" description="Polar residues" evidence="1">
    <location>
        <begin position="143"/>
        <end position="152"/>
    </location>
</feature>
<feature type="region of interest" description="Disordered" evidence="1">
    <location>
        <begin position="1"/>
        <end position="82"/>
    </location>
</feature>
<feature type="region of interest" description="Disordered" evidence="1">
    <location>
        <begin position="266"/>
        <end position="379"/>
    </location>
</feature>